<proteinExistence type="predicted"/>
<keyword evidence="1" id="KW-1015">Disulfide bond</keyword>
<keyword evidence="5" id="KW-1185">Reference proteome</keyword>
<evidence type="ECO:0000313" key="4">
    <source>
        <dbReference type="EMBL" id="PVU84625.1"/>
    </source>
</evidence>
<dbReference type="InterPro" id="IPR055304">
    <property type="entry name" value="CHCHD2/10-like"/>
</dbReference>
<dbReference type="GO" id="GO:0007005">
    <property type="term" value="P:mitochondrion organization"/>
    <property type="evidence" value="ECO:0007669"/>
    <property type="project" value="InterPro"/>
</dbReference>
<evidence type="ECO:0000256" key="1">
    <source>
        <dbReference type="ARBA" id="ARBA00023157"/>
    </source>
</evidence>
<dbReference type="GO" id="GO:0005634">
    <property type="term" value="C:nucleus"/>
    <property type="evidence" value="ECO:0007669"/>
    <property type="project" value="TreeGrafter"/>
</dbReference>
<accession>A0A2T9XX36</accession>
<sequence>MARSRGSPGRSAPVRRASTVAAPQPVARPPPSAAPAPVQHTPQQHTAAQPPPVAAAQPKQPGLFAQMAATAGGVAIGSAIGNTISHAMFGGRSSDAPQQAPAEPVAQQAAQPVGTSYFDQTSSNQFQQNQQRSCDSDAKAFTTCMESTNNDFSSCSYYLDMLKQCQAFAKNQTL</sequence>
<organism evidence="4 5">
    <name type="scientific">Furculomyces boomerangus</name>
    <dbReference type="NCBI Taxonomy" id="61424"/>
    <lineage>
        <taxon>Eukaryota</taxon>
        <taxon>Fungi</taxon>
        <taxon>Fungi incertae sedis</taxon>
        <taxon>Zoopagomycota</taxon>
        <taxon>Kickxellomycotina</taxon>
        <taxon>Harpellomycetes</taxon>
        <taxon>Harpellales</taxon>
        <taxon>Harpellaceae</taxon>
        <taxon>Furculomyces</taxon>
    </lineage>
</organism>
<dbReference type="STRING" id="61424.A0A2T9XX36"/>
<reference evidence="4 5" key="1">
    <citation type="journal article" date="2018" name="MBio">
        <title>Comparative Genomics Reveals the Core Gene Toolbox for the Fungus-Insect Symbiosis.</title>
        <authorList>
            <person name="Wang Y."/>
            <person name="Stata M."/>
            <person name="Wang W."/>
            <person name="Stajich J.E."/>
            <person name="White M.M."/>
            <person name="Moncalvo J.M."/>
        </authorList>
    </citation>
    <scope>NUCLEOTIDE SEQUENCE [LARGE SCALE GENOMIC DNA]</scope>
    <source>
        <strain evidence="4 5">AUS-77-4</strain>
    </source>
</reference>
<feature type="compositionally biased region" description="Low complexity" evidence="2">
    <location>
        <begin position="35"/>
        <end position="58"/>
    </location>
</feature>
<dbReference type="AlphaFoldDB" id="A0A2T9XX36"/>
<evidence type="ECO:0000256" key="2">
    <source>
        <dbReference type="SAM" id="MobiDB-lite"/>
    </source>
</evidence>
<dbReference type="Pfam" id="PF06747">
    <property type="entry name" value="CHCH"/>
    <property type="match status" value="1"/>
</dbReference>
<protein>
    <recommendedName>
        <fullName evidence="3">CHCH domain-containing protein</fullName>
    </recommendedName>
</protein>
<dbReference type="PANTHER" id="PTHR13523:SF2">
    <property type="entry name" value="COILED-COIL-HELIX-COILED-COIL-HELIX DOMAIN CONTAINING 2, ISOFORM A-RELATED"/>
    <property type="match status" value="1"/>
</dbReference>
<name>A0A2T9XX36_9FUNG</name>
<dbReference type="OrthoDB" id="1106148at2759"/>
<dbReference type="PANTHER" id="PTHR13523">
    <property type="entry name" value="COILED-COIL-HELIX-COILED-COIL-HELIX DOMAIN CONTAINING 2/NUR77"/>
    <property type="match status" value="1"/>
</dbReference>
<feature type="region of interest" description="Disordered" evidence="2">
    <location>
        <begin position="1"/>
        <end position="58"/>
    </location>
</feature>
<feature type="domain" description="CHCH" evidence="3">
    <location>
        <begin position="134"/>
        <end position="166"/>
    </location>
</feature>
<dbReference type="GO" id="GO:0005739">
    <property type="term" value="C:mitochondrion"/>
    <property type="evidence" value="ECO:0007669"/>
    <property type="project" value="TreeGrafter"/>
</dbReference>
<comment type="caution">
    <text evidence="4">The sequence shown here is derived from an EMBL/GenBank/DDBJ whole genome shotgun (WGS) entry which is preliminary data.</text>
</comment>
<evidence type="ECO:0000313" key="5">
    <source>
        <dbReference type="Proteomes" id="UP000245699"/>
    </source>
</evidence>
<evidence type="ECO:0000259" key="3">
    <source>
        <dbReference type="Pfam" id="PF06747"/>
    </source>
</evidence>
<dbReference type="InterPro" id="IPR010625">
    <property type="entry name" value="CHCH"/>
</dbReference>
<feature type="region of interest" description="Disordered" evidence="2">
    <location>
        <begin position="88"/>
        <end position="112"/>
    </location>
</feature>
<dbReference type="Proteomes" id="UP000245699">
    <property type="component" value="Unassembled WGS sequence"/>
</dbReference>
<dbReference type="EMBL" id="MBFT01001259">
    <property type="protein sequence ID" value="PVU84625.1"/>
    <property type="molecule type" value="Genomic_DNA"/>
</dbReference>
<feature type="compositionally biased region" description="Low complexity" evidence="2">
    <location>
        <begin position="96"/>
        <end position="112"/>
    </location>
</feature>
<gene>
    <name evidence="4" type="ORF">BB559_007508</name>
</gene>